<evidence type="ECO:0000313" key="1">
    <source>
        <dbReference type="EMBL" id="KAJ9096082.1"/>
    </source>
</evidence>
<keyword evidence="2" id="KW-1185">Reference proteome</keyword>
<accession>A0ACC2V9W5</accession>
<dbReference type="Proteomes" id="UP001227268">
    <property type="component" value="Unassembled WGS sequence"/>
</dbReference>
<protein>
    <submittedName>
        <fullName evidence="1">Uncharacterized protein</fullName>
    </submittedName>
</protein>
<comment type="caution">
    <text evidence="1">The sequence shown here is derived from an EMBL/GenBank/DDBJ whole genome shotgun (WGS) entry which is preliminary data.</text>
</comment>
<organism evidence="1 2">
    <name type="scientific">Naganishia friedmannii</name>
    <dbReference type="NCBI Taxonomy" id="89922"/>
    <lineage>
        <taxon>Eukaryota</taxon>
        <taxon>Fungi</taxon>
        <taxon>Dikarya</taxon>
        <taxon>Basidiomycota</taxon>
        <taxon>Agaricomycotina</taxon>
        <taxon>Tremellomycetes</taxon>
        <taxon>Filobasidiales</taxon>
        <taxon>Filobasidiaceae</taxon>
        <taxon>Naganishia</taxon>
    </lineage>
</organism>
<reference evidence="1" key="1">
    <citation type="submission" date="2023-04" db="EMBL/GenBank/DDBJ databases">
        <title>Draft Genome sequencing of Naganishia species isolated from polar environments using Oxford Nanopore Technology.</title>
        <authorList>
            <person name="Leo P."/>
            <person name="Venkateswaran K."/>
        </authorList>
    </citation>
    <scope>NUCLEOTIDE SEQUENCE</scope>
    <source>
        <strain evidence="1">MNA-CCFEE 5423</strain>
    </source>
</reference>
<name>A0ACC2V9W5_9TREE</name>
<dbReference type="EMBL" id="JASBWT010000020">
    <property type="protein sequence ID" value="KAJ9096082.1"/>
    <property type="molecule type" value="Genomic_DNA"/>
</dbReference>
<proteinExistence type="predicted"/>
<gene>
    <name evidence="1" type="ORF">QFC21_005447</name>
</gene>
<evidence type="ECO:0000313" key="2">
    <source>
        <dbReference type="Proteomes" id="UP001227268"/>
    </source>
</evidence>
<sequence>MGQSVESMDIDAPSLTSVPETQLEAQILSQTETETQTQKSSSSSRTEDLREPKARQNVVEPDDLAKFQWRREFDRDLEDMALRGIMVADWQVLQHMIKCSLVRNTTAFLIKTPRAKYRPLPNPPPPHRTPLLPATSVDSFAIDDVPTESLRPARQSSPSEQYVPSTPGGLIIPPFPPRPSSRNSQRDGSHRLSGGDSVEVDEESVIGGRTLKGEMEPSEAWSFLRDLFKSLDEFTIAPPFTIQRLCELTWKPFLQHTSIGKYFRALEKNLLVTTAYDVSYGEEELPARQASGGVGSLGSIGINGHRSRASSVSSSSSTSSQSAPLFTPIPFLVERHAVNPDGTPMSTPATRPRPSSPSSESNSDVPTSALSLNLKITTHDHQTDNDRDVKMVEVELDNENRPDTPIHATSQQHRFPGRDVKREGEGDQERAVTNPITTTMASSLSMPKRDGDESVNGVPSSSFNAVANEPFTGRVDELDAGPVVQSASSPDPSDPHQLHLPQSSDSSTDTTTPVQQHQEGTGERGTMTPHAMADHPQAISSTTDLTAVPPILHSAGHHQPMDTPPASPSGGRTVKGLPRTTSVPSSLNERFVSGEILPPNMPRDGETEVTEGISKVEPDESEKPGLRGSGDHASKTPKLV</sequence>